<reference evidence="1 2" key="1">
    <citation type="journal article" date="2014" name="Genome Biol. Evol.">
        <title>The genome of the myxosporean Thelohanellus kitauei shows adaptations to nutrient acquisition within its fish host.</title>
        <authorList>
            <person name="Yang Y."/>
            <person name="Xiong J."/>
            <person name="Zhou Z."/>
            <person name="Huo F."/>
            <person name="Miao W."/>
            <person name="Ran C."/>
            <person name="Liu Y."/>
            <person name="Zhang J."/>
            <person name="Feng J."/>
            <person name="Wang M."/>
            <person name="Wang M."/>
            <person name="Wang L."/>
            <person name="Yao B."/>
        </authorList>
    </citation>
    <scope>NUCLEOTIDE SEQUENCE [LARGE SCALE GENOMIC DNA]</scope>
    <source>
        <strain evidence="1">Wuqing</strain>
    </source>
</reference>
<evidence type="ECO:0000313" key="2">
    <source>
        <dbReference type="Proteomes" id="UP000031668"/>
    </source>
</evidence>
<dbReference type="AlphaFoldDB" id="A0A0C2MGM8"/>
<evidence type="ECO:0008006" key="3">
    <source>
        <dbReference type="Google" id="ProtNLM"/>
    </source>
</evidence>
<proteinExistence type="predicted"/>
<gene>
    <name evidence="1" type="ORF">RF11_00596</name>
</gene>
<name>A0A0C2MGM8_THEKT</name>
<dbReference type="Proteomes" id="UP000031668">
    <property type="component" value="Unassembled WGS sequence"/>
</dbReference>
<keyword evidence="2" id="KW-1185">Reference proteome</keyword>
<evidence type="ECO:0000313" key="1">
    <source>
        <dbReference type="EMBL" id="KII60846.1"/>
    </source>
</evidence>
<dbReference type="EMBL" id="JWZT01005407">
    <property type="protein sequence ID" value="KII60846.1"/>
    <property type="molecule type" value="Genomic_DNA"/>
</dbReference>
<accession>A0A0C2MGM8</accession>
<organism evidence="1 2">
    <name type="scientific">Thelohanellus kitauei</name>
    <name type="common">Myxosporean</name>
    <dbReference type="NCBI Taxonomy" id="669202"/>
    <lineage>
        <taxon>Eukaryota</taxon>
        <taxon>Metazoa</taxon>
        <taxon>Cnidaria</taxon>
        <taxon>Myxozoa</taxon>
        <taxon>Myxosporea</taxon>
        <taxon>Bivalvulida</taxon>
        <taxon>Platysporina</taxon>
        <taxon>Myxobolidae</taxon>
        <taxon>Thelohanellus</taxon>
    </lineage>
</organism>
<protein>
    <recommendedName>
        <fullName evidence="3">Tudor domain-containing protein</fullName>
    </recommendedName>
</protein>
<sequence>MGQNSKTVKLFIDNLKIKNLIYMRKLDPETSKESSNQKVIFLQSNDCQLDYHTDGYFTRLGFCFDATDCQVDIDLISFIYHHLLPVLNDYTIYNKKLTKTLKQHNFYNISFNEEFKLNRWGLKYHFVLNADFKTLNISYDPEVEAYPNRRFVSKSALIFTYEVLNGIMKYKLTTSEFPIYFVSDSEHNQTPVIRNFLKFQNICIIICFTSDYMSNVEVGIENIACHISYKSLQLLLEIKNKYIAESNASNHLSSSKLTLESTEDINQNNVFQPHNLSVYSKRLENDYEASTIHVDQLVYARYKDGLYYEAVVLSKFSSHYIISINQLETEYEISALDRLAVIPSVIVQKRIFKINDYVLVKNHKGQPINYKMGQIIDFRADKVIIRSFTNYHLDVVDPEYISRFPAAILSPYRGIGLNLFCRYYDGVFYPACVLKRKDFCIEFEVFKSNENPSLVVHKIVDDSCFALMWDRCCSGKKITRGDNVLVVMEDVNGYMGKVARFYSEENSKYLVKFFHDGKMVFSRIFGLSVP</sequence>
<comment type="caution">
    <text evidence="1">The sequence shown here is derived from an EMBL/GenBank/DDBJ whole genome shotgun (WGS) entry which is preliminary data.</text>
</comment>